<feature type="compositionally biased region" description="Polar residues" evidence="1">
    <location>
        <begin position="24"/>
        <end position="36"/>
    </location>
</feature>
<keyword evidence="5" id="KW-1185">Reference proteome</keyword>
<protein>
    <submittedName>
        <fullName evidence="4">DUF397 domain-containing protein</fullName>
    </submittedName>
</protein>
<evidence type="ECO:0000313" key="4">
    <source>
        <dbReference type="EMBL" id="QQC87809.1"/>
    </source>
</evidence>
<proteinExistence type="predicted"/>
<dbReference type="Proteomes" id="UP000596130">
    <property type="component" value="Chromosome"/>
</dbReference>
<dbReference type="AlphaFoldDB" id="A0A1P8TQ26"/>
<sequence length="74" mass="8171">MTATPRHVRTGSTLQGARWRRSSHSNGMNNCVETATLDSGRPNRLLAVRDSKNTEGSALLFSPGPWETFLDSLR</sequence>
<evidence type="ECO:0000256" key="1">
    <source>
        <dbReference type="SAM" id="MobiDB-lite"/>
    </source>
</evidence>
<reference evidence="3 5" key="1">
    <citation type="submission" date="2016-05" db="EMBL/GenBank/DDBJ databases">
        <authorList>
            <person name="Gu J."/>
        </authorList>
    </citation>
    <scope>NUCLEOTIDE SEQUENCE [LARGE SCALE GENOMIC DNA]</scope>
    <source>
        <strain evidence="3 5">ACCC40021</strain>
    </source>
</reference>
<dbReference type="OrthoDB" id="4233552at2"/>
<feature type="domain" description="DUF397" evidence="2">
    <location>
        <begin position="17"/>
        <end position="74"/>
    </location>
</feature>
<accession>A0A1P8TQ26</accession>
<evidence type="ECO:0000259" key="2">
    <source>
        <dbReference type="Pfam" id="PF04149"/>
    </source>
</evidence>
<evidence type="ECO:0000313" key="5">
    <source>
        <dbReference type="Proteomes" id="UP000187191"/>
    </source>
</evidence>
<dbReference type="Proteomes" id="UP000187191">
    <property type="component" value="Chromosome"/>
</dbReference>
<dbReference type="RefSeq" id="WP_062775882.1">
    <property type="nucleotide sequence ID" value="NZ_CP015588.1"/>
</dbReference>
<evidence type="ECO:0000313" key="3">
    <source>
        <dbReference type="EMBL" id="APY89714.1"/>
    </source>
</evidence>
<reference evidence="4 6" key="2">
    <citation type="submission" date="2020-12" db="EMBL/GenBank/DDBJ databases">
        <title>Identification and biosynthesis of polyene macrolides produced by Streptomyces alfalfae Men-myco-93-63.</title>
        <authorList>
            <person name="Liu D."/>
            <person name="Li Y."/>
            <person name="Liu L."/>
            <person name="Han X."/>
            <person name="Shen F."/>
        </authorList>
    </citation>
    <scope>NUCLEOTIDE SEQUENCE [LARGE SCALE GENOMIC DNA]</scope>
    <source>
        <strain evidence="4 6">Men-myco-93-63</strain>
    </source>
</reference>
<dbReference type="Pfam" id="PF04149">
    <property type="entry name" value="DUF397"/>
    <property type="match status" value="1"/>
</dbReference>
<gene>
    <name evidence="3" type="ORF">A7J05_32085</name>
    <name evidence="4" type="ORF">I8755_04865</name>
</gene>
<dbReference type="EMBL" id="CP015588">
    <property type="protein sequence ID" value="APY89714.1"/>
    <property type="molecule type" value="Genomic_DNA"/>
</dbReference>
<organism evidence="4 6">
    <name type="scientific">Streptomyces alfalfae</name>
    <dbReference type="NCBI Taxonomy" id="1642299"/>
    <lineage>
        <taxon>Bacteria</taxon>
        <taxon>Bacillati</taxon>
        <taxon>Actinomycetota</taxon>
        <taxon>Actinomycetes</taxon>
        <taxon>Kitasatosporales</taxon>
        <taxon>Streptomycetaceae</taxon>
        <taxon>Streptomyces</taxon>
    </lineage>
</organism>
<evidence type="ECO:0000313" key="6">
    <source>
        <dbReference type="Proteomes" id="UP000596130"/>
    </source>
</evidence>
<feature type="region of interest" description="Disordered" evidence="1">
    <location>
        <begin position="1"/>
        <end position="36"/>
    </location>
</feature>
<dbReference type="EMBL" id="CP065959">
    <property type="protein sequence ID" value="QQC87809.1"/>
    <property type="molecule type" value="Genomic_DNA"/>
</dbReference>
<name>A0A1P8TQ26_9ACTN</name>
<dbReference type="KEGG" id="ssia:A7J05_32085"/>
<dbReference type="InterPro" id="IPR007278">
    <property type="entry name" value="DUF397"/>
</dbReference>